<sequence>MSGQDIESLCSTLGRWKGGAPHVGGLIKLFESNMAISTQLGLSRHSRPLSYTGMDIFHVDVATSSNTQDGLKSQSRITTPRARPRHMVHSLPSGFSIPPELLSSQGFQTARANQILGDLRASRACNRRLQKLKLEAADFQKECDMKKLQLWHNEFQEVLSTFESILQSLSNQPNNSIKSCERECISGLLPQCRIFIARITQRAGEVESLQELAAAAENMNTDDDSDYPSTFVDF</sequence>
<protein>
    <submittedName>
        <fullName evidence="2">Uncharacterized protein</fullName>
    </submittedName>
</protein>
<dbReference type="Proteomes" id="UP001365542">
    <property type="component" value="Unassembled WGS sequence"/>
</dbReference>
<name>A0AAV9XKP3_9PEZI</name>
<keyword evidence="3" id="KW-1185">Reference proteome</keyword>
<evidence type="ECO:0000256" key="1">
    <source>
        <dbReference type="SAM" id="Coils"/>
    </source>
</evidence>
<organism evidence="2 3">
    <name type="scientific">Orbilia ellipsospora</name>
    <dbReference type="NCBI Taxonomy" id="2528407"/>
    <lineage>
        <taxon>Eukaryota</taxon>
        <taxon>Fungi</taxon>
        <taxon>Dikarya</taxon>
        <taxon>Ascomycota</taxon>
        <taxon>Pezizomycotina</taxon>
        <taxon>Orbiliomycetes</taxon>
        <taxon>Orbiliales</taxon>
        <taxon>Orbiliaceae</taxon>
        <taxon>Orbilia</taxon>
    </lineage>
</organism>
<accession>A0AAV9XKP3</accession>
<dbReference type="AlphaFoldDB" id="A0AAV9XKP3"/>
<proteinExistence type="predicted"/>
<dbReference type="EMBL" id="JAVHJO010000002">
    <property type="protein sequence ID" value="KAK6542355.1"/>
    <property type="molecule type" value="Genomic_DNA"/>
</dbReference>
<feature type="coiled-coil region" evidence="1">
    <location>
        <begin position="122"/>
        <end position="149"/>
    </location>
</feature>
<keyword evidence="1" id="KW-0175">Coiled coil</keyword>
<reference evidence="2 3" key="1">
    <citation type="submission" date="2019-10" db="EMBL/GenBank/DDBJ databases">
        <authorList>
            <person name="Palmer J.M."/>
        </authorList>
    </citation>
    <scope>NUCLEOTIDE SEQUENCE [LARGE SCALE GENOMIC DNA]</scope>
    <source>
        <strain evidence="2 3">TWF694</strain>
    </source>
</reference>
<comment type="caution">
    <text evidence="2">The sequence shown here is derived from an EMBL/GenBank/DDBJ whole genome shotgun (WGS) entry which is preliminary data.</text>
</comment>
<evidence type="ECO:0000313" key="2">
    <source>
        <dbReference type="EMBL" id="KAK6542355.1"/>
    </source>
</evidence>
<gene>
    <name evidence="2" type="ORF">TWF694_006314</name>
</gene>
<evidence type="ECO:0000313" key="3">
    <source>
        <dbReference type="Proteomes" id="UP001365542"/>
    </source>
</evidence>